<dbReference type="RefSeq" id="WP_248910111.1">
    <property type="nucleotide sequence ID" value="NZ_CP109980.1"/>
</dbReference>
<dbReference type="PANTHER" id="PTHR13887">
    <property type="entry name" value="GLUTATHIONE S-TRANSFERASE KAPPA"/>
    <property type="match status" value="1"/>
</dbReference>
<dbReference type="GeneID" id="76202098"/>
<evidence type="ECO:0000256" key="2">
    <source>
        <dbReference type="ARBA" id="ARBA00007787"/>
    </source>
</evidence>
<dbReference type="Proteomes" id="UP001596417">
    <property type="component" value="Unassembled WGS sequence"/>
</dbReference>
<dbReference type="SUPFAM" id="SSF52833">
    <property type="entry name" value="Thioredoxin-like"/>
    <property type="match status" value="1"/>
</dbReference>
<reference evidence="6 7" key="1">
    <citation type="journal article" date="2019" name="Int. J. Syst. Evol. Microbiol.">
        <title>The Global Catalogue of Microorganisms (GCM) 10K type strain sequencing project: providing services to taxonomists for standard genome sequencing and annotation.</title>
        <authorList>
            <consortium name="The Broad Institute Genomics Platform"/>
            <consortium name="The Broad Institute Genome Sequencing Center for Infectious Disease"/>
            <person name="Wu L."/>
            <person name="Ma J."/>
        </authorList>
    </citation>
    <scope>NUCLEOTIDE SEQUENCE [LARGE SCALE GENOMIC DNA]</scope>
    <source>
        <strain evidence="6 7">RDMS1</strain>
    </source>
</reference>
<sequence length="183" mass="20589">MVDQTSISDNATLIGSVDETDHTQGPADAPVTLVQYGDYECPYCGRMYPIIRSIRKKMGPKLRFVFRNFPLKQMHSYAVRAAEAAEAAGAQGQFWEMHDHLYEHQNALEDDDLRGYADELGLDGDEFERSVFVEHRYEEQIRADFKSGIHSGVNGTPTFFINGSRYDGALSEDALLLSIENAM</sequence>
<feature type="domain" description="Thioredoxin" evidence="5">
    <location>
        <begin position="2"/>
        <end position="183"/>
    </location>
</feature>
<dbReference type="Gene3D" id="3.40.30.10">
    <property type="entry name" value="Glutaredoxin"/>
    <property type="match status" value="1"/>
</dbReference>
<dbReference type="Pfam" id="PF13462">
    <property type="entry name" value="Thioredoxin_4"/>
    <property type="match status" value="1"/>
</dbReference>
<dbReference type="InterPro" id="IPR036249">
    <property type="entry name" value="Thioredoxin-like_sf"/>
</dbReference>
<evidence type="ECO:0000256" key="3">
    <source>
        <dbReference type="ARBA" id="ARBA00022982"/>
    </source>
</evidence>
<gene>
    <name evidence="6" type="ORF">ACFQL7_23140</name>
</gene>
<comment type="similarity">
    <text evidence="2">Belongs to the glutaredoxin family.</text>
</comment>
<evidence type="ECO:0000313" key="6">
    <source>
        <dbReference type="EMBL" id="MFC7192424.1"/>
    </source>
</evidence>
<dbReference type="AlphaFoldDB" id="A0ABD5YWP9"/>
<dbReference type="InterPro" id="IPR012336">
    <property type="entry name" value="Thioredoxin-like_fold"/>
</dbReference>
<evidence type="ECO:0000313" key="7">
    <source>
        <dbReference type="Proteomes" id="UP001596417"/>
    </source>
</evidence>
<dbReference type="EMBL" id="JBHTAX010000004">
    <property type="protein sequence ID" value="MFC7192424.1"/>
    <property type="molecule type" value="Genomic_DNA"/>
</dbReference>
<accession>A0ABD5YWP9</accession>
<evidence type="ECO:0000256" key="1">
    <source>
        <dbReference type="ARBA" id="ARBA00005791"/>
    </source>
</evidence>
<comment type="caution">
    <text evidence="6">The sequence shown here is derived from an EMBL/GenBank/DDBJ whole genome shotgun (WGS) entry which is preliminary data.</text>
</comment>
<feature type="region of interest" description="Disordered" evidence="4">
    <location>
        <begin position="1"/>
        <end position="26"/>
    </location>
</feature>
<proteinExistence type="inferred from homology"/>
<keyword evidence="3" id="KW-0813">Transport</keyword>
<name>A0ABD5YWP9_9EURY</name>
<dbReference type="PANTHER" id="PTHR13887:SF55">
    <property type="entry name" value="SLR0313 PROTEIN"/>
    <property type="match status" value="1"/>
</dbReference>
<comment type="similarity">
    <text evidence="1">Belongs to the thioredoxin family. DsbA subfamily.</text>
</comment>
<keyword evidence="7" id="KW-1185">Reference proteome</keyword>
<dbReference type="InterPro" id="IPR013766">
    <property type="entry name" value="Thioredoxin_domain"/>
</dbReference>
<feature type="compositionally biased region" description="Polar residues" evidence="4">
    <location>
        <begin position="1"/>
        <end position="13"/>
    </location>
</feature>
<protein>
    <submittedName>
        <fullName evidence="6">DsbA family protein</fullName>
    </submittedName>
</protein>
<keyword evidence="3" id="KW-0249">Electron transport</keyword>
<organism evidence="6 7">
    <name type="scientific">Halocatena marina</name>
    <dbReference type="NCBI Taxonomy" id="2934937"/>
    <lineage>
        <taxon>Archaea</taxon>
        <taxon>Methanobacteriati</taxon>
        <taxon>Methanobacteriota</taxon>
        <taxon>Stenosarchaea group</taxon>
        <taxon>Halobacteria</taxon>
        <taxon>Halobacteriales</taxon>
        <taxon>Natronomonadaceae</taxon>
        <taxon>Halocatena</taxon>
    </lineage>
</organism>
<evidence type="ECO:0000259" key="5">
    <source>
        <dbReference type="PROSITE" id="PS51352"/>
    </source>
</evidence>
<evidence type="ECO:0000256" key="4">
    <source>
        <dbReference type="SAM" id="MobiDB-lite"/>
    </source>
</evidence>
<dbReference type="PROSITE" id="PS51352">
    <property type="entry name" value="THIOREDOXIN_2"/>
    <property type="match status" value="1"/>
</dbReference>